<keyword evidence="1" id="KW-0812">Transmembrane</keyword>
<dbReference type="Proteomes" id="UP000056750">
    <property type="component" value="Chromosome"/>
</dbReference>
<dbReference type="InterPro" id="IPR026268">
    <property type="entry name" value="RseC"/>
</dbReference>
<keyword evidence="1" id="KW-0472">Membrane</keyword>
<reference evidence="3" key="2">
    <citation type="submission" date="2023-07" db="EMBL/GenBank/DDBJ databases">
        <title>Genome content predicts the carbon catabolic preferences of heterotrophic bacteria.</title>
        <authorList>
            <person name="Gralka M."/>
        </authorList>
    </citation>
    <scope>NUCLEOTIDE SEQUENCE</scope>
    <source>
        <strain evidence="3">F2M12</strain>
    </source>
</reference>
<proteinExistence type="predicted"/>
<evidence type="ECO:0000313" key="4">
    <source>
        <dbReference type="Proteomes" id="UP000056750"/>
    </source>
</evidence>
<evidence type="ECO:0000256" key="1">
    <source>
        <dbReference type="SAM" id="Phobius"/>
    </source>
</evidence>
<dbReference type="EMBL" id="JAUOQI010000006">
    <property type="protein sequence ID" value="MDO6577713.1"/>
    <property type="molecule type" value="Genomic_DNA"/>
</dbReference>
<sequence>MITETARVVAVEGDLITVEAAIKSTCSSCQAQSDCGTGAISRALAPKTQQLTLRSPMPVTIGQDVTVGVPEEGVLSASAWLYLLPLTVFIAVFAFGNATLSSIGLSHELWGLLPAVAFTFVTYKAIAFKLKRLDKGKFQPVLLNTI</sequence>
<name>A0AAW7Z2P1_9ALTE</name>
<protein>
    <submittedName>
        <fullName evidence="3">SoxR reducing system RseC family protein</fullName>
    </submittedName>
    <submittedName>
        <fullName evidence="2">Transcriptional regulator</fullName>
    </submittedName>
</protein>
<dbReference type="PIRSF" id="PIRSF004923">
    <property type="entry name" value="RseC"/>
    <property type="match status" value="1"/>
</dbReference>
<dbReference type="GeneID" id="83258902"/>
<gene>
    <name evidence="2" type="ORF">AVL57_14310</name>
    <name evidence="3" type="ORF">Q4527_09920</name>
</gene>
<dbReference type="KEGG" id="asq:AVL57_14310"/>
<feature type="transmembrane region" description="Helical" evidence="1">
    <location>
        <begin position="80"/>
        <end position="103"/>
    </location>
</feature>
<reference evidence="2 4" key="1">
    <citation type="submission" date="2015-12" db="EMBL/GenBank/DDBJ databases">
        <title>Intraspecies pangenome expansion in the marine bacterium Alteromonas.</title>
        <authorList>
            <person name="Lopez-Perez M."/>
            <person name="Rodriguez-Valera F."/>
        </authorList>
    </citation>
    <scope>NUCLEOTIDE SEQUENCE [LARGE SCALE GENOMIC DNA]</scope>
    <source>
        <strain evidence="2 4">LMG 21861</strain>
    </source>
</reference>
<dbReference type="RefSeq" id="WP_057790682.1">
    <property type="nucleotide sequence ID" value="NZ_CAXIBE010000021.1"/>
</dbReference>
<organism evidence="3 5">
    <name type="scientific">Alteromonas stellipolaris</name>
    <dbReference type="NCBI Taxonomy" id="233316"/>
    <lineage>
        <taxon>Bacteria</taxon>
        <taxon>Pseudomonadati</taxon>
        <taxon>Pseudomonadota</taxon>
        <taxon>Gammaproteobacteria</taxon>
        <taxon>Alteromonadales</taxon>
        <taxon>Alteromonadaceae</taxon>
        <taxon>Alteromonas/Salinimonas group</taxon>
        <taxon>Alteromonas</taxon>
    </lineage>
</organism>
<dbReference type="PANTHER" id="PTHR35867">
    <property type="entry name" value="PROTEIN RSEC"/>
    <property type="match status" value="1"/>
</dbReference>
<keyword evidence="4" id="KW-1185">Reference proteome</keyword>
<dbReference type="PANTHER" id="PTHR35867:SF1">
    <property type="entry name" value="PROTEIN RSEC"/>
    <property type="match status" value="1"/>
</dbReference>
<feature type="transmembrane region" description="Helical" evidence="1">
    <location>
        <begin position="109"/>
        <end position="128"/>
    </location>
</feature>
<accession>A0AAW7Z2P1</accession>
<keyword evidence="1" id="KW-1133">Transmembrane helix</keyword>
<dbReference type="Pfam" id="PF04246">
    <property type="entry name" value="RseC_MucC"/>
    <property type="match status" value="1"/>
</dbReference>
<dbReference type="AlphaFoldDB" id="A0AAW7Z2P1"/>
<evidence type="ECO:0000313" key="3">
    <source>
        <dbReference type="EMBL" id="MDO6577713.1"/>
    </source>
</evidence>
<dbReference type="Proteomes" id="UP001170717">
    <property type="component" value="Unassembled WGS sequence"/>
</dbReference>
<dbReference type="EMBL" id="CP013926">
    <property type="protein sequence ID" value="AMJ75034.1"/>
    <property type="molecule type" value="Genomic_DNA"/>
</dbReference>
<dbReference type="InterPro" id="IPR007359">
    <property type="entry name" value="SigmaE_reg_RseC_MucC"/>
</dbReference>
<evidence type="ECO:0000313" key="5">
    <source>
        <dbReference type="Proteomes" id="UP001170717"/>
    </source>
</evidence>
<evidence type="ECO:0000313" key="2">
    <source>
        <dbReference type="EMBL" id="AMJ75034.1"/>
    </source>
</evidence>